<feature type="compositionally biased region" description="Pro residues" evidence="3">
    <location>
        <begin position="77"/>
        <end position="86"/>
    </location>
</feature>
<feature type="region of interest" description="Disordered" evidence="3">
    <location>
        <begin position="170"/>
        <end position="194"/>
    </location>
</feature>
<gene>
    <name evidence="5" type="ORF">K1Y72_03155</name>
</gene>
<evidence type="ECO:0000259" key="4">
    <source>
        <dbReference type="Pfam" id="PF13490"/>
    </source>
</evidence>
<accession>A0ABS7FLV1</accession>
<dbReference type="InterPro" id="IPR027383">
    <property type="entry name" value="Znf_put"/>
</dbReference>
<feature type="region of interest" description="Disordered" evidence="3">
    <location>
        <begin position="50"/>
        <end position="118"/>
    </location>
</feature>
<sequence length="194" mass="20311">MSCLGERLTALVDGELDHEEREAALAHLAACAGCRAEADELRRLKGRLRGLAAAPPSDPDGDRPSPDLMARLHALGPPEPPAPPRQAPRRSRQSRPAAARPHDNRPAARTGPGGTAVLPRAVRRRAIAVGAATLVLGLGTGAYAAGGRQDQQTVSPAFQRFAVEHAVVTGDTPMTDPLTDPSTVRTAVPFSPEP</sequence>
<protein>
    <submittedName>
        <fullName evidence="5">Zf-HC2 domain-containing protein</fullName>
    </submittedName>
</protein>
<feature type="domain" description="Putative zinc-finger" evidence="4">
    <location>
        <begin position="6"/>
        <end position="35"/>
    </location>
</feature>
<evidence type="ECO:0000313" key="6">
    <source>
        <dbReference type="Proteomes" id="UP000774570"/>
    </source>
</evidence>
<dbReference type="Proteomes" id="UP000774570">
    <property type="component" value="Unassembled WGS sequence"/>
</dbReference>
<evidence type="ECO:0000256" key="1">
    <source>
        <dbReference type="ARBA" id="ARBA00023015"/>
    </source>
</evidence>
<dbReference type="RefSeq" id="WP_220163051.1">
    <property type="nucleotide sequence ID" value="NZ_JAIBOA010000002.1"/>
</dbReference>
<evidence type="ECO:0000313" key="5">
    <source>
        <dbReference type="EMBL" id="MBW8481355.1"/>
    </source>
</evidence>
<dbReference type="Pfam" id="PF13490">
    <property type="entry name" value="zf-HC2"/>
    <property type="match status" value="1"/>
</dbReference>
<dbReference type="InterPro" id="IPR041916">
    <property type="entry name" value="Anti_sigma_zinc_sf"/>
</dbReference>
<evidence type="ECO:0000256" key="2">
    <source>
        <dbReference type="ARBA" id="ARBA00023163"/>
    </source>
</evidence>
<evidence type="ECO:0000256" key="3">
    <source>
        <dbReference type="SAM" id="MobiDB-lite"/>
    </source>
</evidence>
<reference evidence="5 6" key="1">
    <citation type="submission" date="2021-07" db="EMBL/GenBank/DDBJ databases">
        <title>Actinomadura sp. PM05-2 isolated from lichen.</title>
        <authorList>
            <person name="Somphong A."/>
            <person name="Phongsopitanun W."/>
            <person name="Tanasupawat S."/>
            <person name="Peongsungnone V."/>
        </authorList>
    </citation>
    <scope>NUCLEOTIDE SEQUENCE [LARGE SCALE GENOMIC DNA]</scope>
    <source>
        <strain evidence="5 6">PM05-2</strain>
    </source>
</reference>
<dbReference type="EMBL" id="JAIBOA010000002">
    <property type="protein sequence ID" value="MBW8481355.1"/>
    <property type="molecule type" value="Genomic_DNA"/>
</dbReference>
<name>A0ABS7FLV1_9ACTN</name>
<keyword evidence="2" id="KW-0804">Transcription</keyword>
<keyword evidence="1" id="KW-0805">Transcription regulation</keyword>
<dbReference type="Gene3D" id="1.10.10.1320">
    <property type="entry name" value="Anti-sigma factor, zinc-finger domain"/>
    <property type="match status" value="1"/>
</dbReference>
<organism evidence="5 6">
    <name type="scientific">Actinomadura parmotrematis</name>
    <dbReference type="NCBI Taxonomy" id="2864039"/>
    <lineage>
        <taxon>Bacteria</taxon>
        <taxon>Bacillati</taxon>
        <taxon>Actinomycetota</taxon>
        <taxon>Actinomycetes</taxon>
        <taxon>Streptosporangiales</taxon>
        <taxon>Thermomonosporaceae</taxon>
        <taxon>Actinomadura</taxon>
    </lineage>
</organism>
<proteinExistence type="predicted"/>
<comment type="caution">
    <text evidence="5">The sequence shown here is derived from an EMBL/GenBank/DDBJ whole genome shotgun (WGS) entry which is preliminary data.</text>
</comment>
<keyword evidence="6" id="KW-1185">Reference proteome</keyword>